<gene>
    <name evidence="1" type="ORF">OBBRIDRAFT_730607</name>
</gene>
<organism evidence="1 2">
    <name type="scientific">Obba rivulosa</name>
    <dbReference type="NCBI Taxonomy" id="1052685"/>
    <lineage>
        <taxon>Eukaryota</taxon>
        <taxon>Fungi</taxon>
        <taxon>Dikarya</taxon>
        <taxon>Basidiomycota</taxon>
        <taxon>Agaricomycotina</taxon>
        <taxon>Agaricomycetes</taxon>
        <taxon>Polyporales</taxon>
        <taxon>Gelatoporiaceae</taxon>
        <taxon>Obba</taxon>
    </lineage>
</organism>
<evidence type="ECO:0008006" key="3">
    <source>
        <dbReference type="Google" id="ProtNLM"/>
    </source>
</evidence>
<dbReference type="SUPFAM" id="SSF56112">
    <property type="entry name" value="Protein kinase-like (PK-like)"/>
    <property type="match status" value="1"/>
</dbReference>
<dbReference type="Pfam" id="PF06176">
    <property type="entry name" value="WaaY"/>
    <property type="match status" value="1"/>
</dbReference>
<dbReference type="InterPro" id="IPR011009">
    <property type="entry name" value="Kinase-like_dom_sf"/>
</dbReference>
<accession>A0A8E2DKJ8</accession>
<protein>
    <recommendedName>
        <fullName evidence="3">Protein kinase domain-containing protein</fullName>
    </recommendedName>
</protein>
<dbReference type="InterPro" id="IPR009330">
    <property type="entry name" value="LipoPS_heptP_kinase"/>
</dbReference>
<reference evidence="1 2" key="1">
    <citation type="submission" date="2016-07" db="EMBL/GenBank/DDBJ databases">
        <title>Draft genome of the white-rot fungus Obba rivulosa 3A-2.</title>
        <authorList>
            <consortium name="DOE Joint Genome Institute"/>
            <person name="Miettinen O."/>
            <person name="Riley R."/>
            <person name="Acob R."/>
            <person name="Barry K."/>
            <person name="Cullen D."/>
            <person name="De Vries R."/>
            <person name="Hainaut M."/>
            <person name="Hatakka A."/>
            <person name="Henrissat B."/>
            <person name="Hilden K."/>
            <person name="Kuo R."/>
            <person name="Labutti K."/>
            <person name="Lipzen A."/>
            <person name="Makela M.R."/>
            <person name="Sandor L."/>
            <person name="Spatafora J.W."/>
            <person name="Grigoriev I.V."/>
            <person name="Hibbett D.S."/>
        </authorList>
    </citation>
    <scope>NUCLEOTIDE SEQUENCE [LARGE SCALE GENOMIC DNA]</scope>
    <source>
        <strain evidence="1 2">3A-2</strain>
    </source>
</reference>
<dbReference type="EMBL" id="KV722402">
    <property type="protein sequence ID" value="OCH90537.1"/>
    <property type="molecule type" value="Genomic_DNA"/>
</dbReference>
<evidence type="ECO:0000313" key="1">
    <source>
        <dbReference type="EMBL" id="OCH90537.1"/>
    </source>
</evidence>
<dbReference type="OrthoDB" id="2803068at2759"/>
<sequence>MFIGRPLDLTGPPVSIYHAVFARFKALVANPETEISSKDLEKTSGFIADSAVIYSSGPERASCIYTSLSKLLGRPVEPYDNGEYRVDSAVIMRSALGQVLALISELKNEYGSGGCDPDVQADFVYRKWWSSRLAIKLRKACCCPSFTVSIAGPHLTVHGAVFADRFIVQPLMETLWLANDPDLNGRVCTIARGVLCALRTCLDDLENFYRNLRYPDGDDDPDVNNISPYFQSYSTGEREVKLNYTGNNMIGGQTGQALFEAVIDGNADDRVMVKFVRTYNVEAHSLLAQMNLAPRLRHFQRLGDGLSVVVMDRVPGQSLVDVPTRSQRVLKDIERAMEALHAHGLVFGDLRQPNIVLCQRPKEENIGAFDDVAGEWDQGAMLVDFDWCGKHGEGRYPPCLNTDDIQWHPGVKRGGIMLFEHDVYLFEQLQDSIAA</sequence>
<evidence type="ECO:0000313" key="2">
    <source>
        <dbReference type="Proteomes" id="UP000250043"/>
    </source>
</evidence>
<proteinExistence type="predicted"/>
<dbReference type="AlphaFoldDB" id="A0A8E2DKJ8"/>
<dbReference type="Proteomes" id="UP000250043">
    <property type="component" value="Unassembled WGS sequence"/>
</dbReference>
<name>A0A8E2DKJ8_9APHY</name>
<keyword evidence="2" id="KW-1185">Reference proteome</keyword>